<reference evidence="1 2" key="1">
    <citation type="submission" date="2016-04" db="EMBL/GenBank/DDBJ databases">
        <title>A degradative enzymes factory behind the ericoid mycorrhizal symbiosis.</title>
        <authorList>
            <consortium name="DOE Joint Genome Institute"/>
            <person name="Martino E."/>
            <person name="Morin E."/>
            <person name="Grelet G."/>
            <person name="Kuo A."/>
            <person name="Kohler A."/>
            <person name="Daghino S."/>
            <person name="Barry K."/>
            <person name="Choi C."/>
            <person name="Cichocki N."/>
            <person name="Clum A."/>
            <person name="Copeland A."/>
            <person name="Hainaut M."/>
            <person name="Haridas S."/>
            <person name="Labutti K."/>
            <person name="Lindquist E."/>
            <person name="Lipzen A."/>
            <person name="Khouja H.-R."/>
            <person name="Murat C."/>
            <person name="Ohm R."/>
            <person name="Olson A."/>
            <person name="Spatafora J."/>
            <person name="Veneault-Fourrey C."/>
            <person name="Henrissat B."/>
            <person name="Grigoriev I."/>
            <person name="Martin F."/>
            <person name="Perotto S."/>
        </authorList>
    </citation>
    <scope>NUCLEOTIDE SEQUENCE [LARGE SCALE GENOMIC DNA]</scope>
    <source>
        <strain evidence="1 2">F</strain>
    </source>
</reference>
<accession>A0A2J6QRQ2</accession>
<dbReference type="AlphaFoldDB" id="A0A2J6QRQ2"/>
<keyword evidence="2" id="KW-1185">Reference proteome</keyword>
<proteinExistence type="predicted"/>
<evidence type="ECO:0000313" key="2">
    <source>
        <dbReference type="Proteomes" id="UP000235786"/>
    </source>
</evidence>
<protein>
    <submittedName>
        <fullName evidence="1">Uncharacterized protein</fullName>
    </submittedName>
</protein>
<gene>
    <name evidence="1" type="ORF">L207DRAFT_521269</name>
</gene>
<sequence>MGDWDTRFWSRRRGHRRWFDARLFVILSQPPLHLFLAFRAAPDKLVHPLEGVVGSNQSVFIPLLHIQLIYSR</sequence>
<name>A0A2J6QRQ2_HYAVF</name>
<evidence type="ECO:0000313" key="1">
    <source>
        <dbReference type="EMBL" id="PMD28946.1"/>
    </source>
</evidence>
<dbReference type="Proteomes" id="UP000235786">
    <property type="component" value="Unassembled WGS sequence"/>
</dbReference>
<dbReference type="EMBL" id="KZ613980">
    <property type="protein sequence ID" value="PMD28946.1"/>
    <property type="molecule type" value="Genomic_DNA"/>
</dbReference>
<organism evidence="1 2">
    <name type="scientific">Hyaloscypha variabilis (strain UAMH 11265 / GT02V1 / F)</name>
    <name type="common">Meliniomyces variabilis</name>
    <dbReference type="NCBI Taxonomy" id="1149755"/>
    <lineage>
        <taxon>Eukaryota</taxon>
        <taxon>Fungi</taxon>
        <taxon>Dikarya</taxon>
        <taxon>Ascomycota</taxon>
        <taxon>Pezizomycotina</taxon>
        <taxon>Leotiomycetes</taxon>
        <taxon>Helotiales</taxon>
        <taxon>Hyaloscyphaceae</taxon>
        <taxon>Hyaloscypha</taxon>
        <taxon>Hyaloscypha variabilis</taxon>
    </lineage>
</organism>